<name>A0A9N8HNC1_9STRA</name>
<comment type="caution">
    <text evidence="4">The sequence shown here is derived from an EMBL/GenBank/DDBJ whole genome shotgun (WGS) entry which is preliminary data.</text>
</comment>
<feature type="compositionally biased region" description="Basic residues" evidence="3">
    <location>
        <begin position="100"/>
        <end position="118"/>
    </location>
</feature>
<gene>
    <name evidence="4" type="ORF">SEMRO_975_G226750.1</name>
</gene>
<comment type="similarity">
    <text evidence="1">Belongs to the beta-catenin family.</text>
</comment>
<feature type="compositionally biased region" description="Low complexity" evidence="3">
    <location>
        <begin position="119"/>
        <end position="131"/>
    </location>
</feature>
<feature type="compositionally biased region" description="Low complexity" evidence="3">
    <location>
        <begin position="12"/>
        <end position="40"/>
    </location>
</feature>
<accession>A0A9N8HNC1</accession>
<protein>
    <submittedName>
        <fullName evidence="4">Uncharacterized protein</fullName>
    </submittedName>
</protein>
<dbReference type="Gene3D" id="1.25.10.10">
    <property type="entry name" value="Leucine-rich Repeat Variant"/>
    <property type="match status" value="2"/>
</dbReference>
<feature type="region of interest" description="Disordered" evidence="3">
    <location>
        <begin position="158"/>
        <end position="196"/>
    </location>
</feature>
<dbReference type="SUPFAM" id="SSF48371">
    <property type="entry name" value="ARM repeat"/>
    <property type="match status" value="1"/>
</dbReference>
<keyword evidence="2" id="KW-0677">Repeat</keyword>
<dbReference type="OrthoDB" id="42156at2759"/>
<dbReference type="EMBL" id="CAICTM010000973">
    <property type="protein sequence ID" value="CAB9518935.1"/>
    <property type="molecule type" value="Genomic_DNA"/>
</dbReference>
<dbReference type="PANTHER" id="PTHR47249:SF1">
    <property type="entry name" value="VACUOLAR PROTEIN 8"/>
    <property type="match status" value="1"/>
</dbReference>
<evidence type="ECO:0000256" key="1">
    <source>
        <dbReference type="ARBA" id="ARBA00005462"/>
    </source>
</evidence>
<dbReference type="Proteomes" id="UP001153069">
    <property type="component" value="Unassembled WGS sequence"/>
</dbReference>
<dbReference type="GO" id="GO:0043495">
    <property type="term" value="F:protein-membrane adaptor activity"/>
    <property type="evidence" value="ECO:0007669"/>
    <property type="project" value="InterPro"/>
</dbReference>
<dbReference type="InterPro" id="IPR011989">
    <property type="entry name" value="ARM-like"/>
</dbReference>
<evidence type="ECO:0000256" key="2">
    <source>
        <dbReference type="ARBA" id="ARBA00022737"/>
    </source>
</evidence>
<reference evidence="4" key="1">
    <citation type="submission" date="2020-06" db="EMBL/GenBank/DDBJ databases">
        <authorList>
            <consortium name="Plant Systems Biology data submission"/>
        </authorList>
    </citation>
    <scope>NUCLEOTIDE SEQUENCE</scope>
    <source>
        <strain evidence="4">D6</strain>
    </source>
</reference>
<feature type="compositionally biased region" description="Polar residues" evidence="3">
    <location>
        <begin position="163"/>
        <end position="173"/>
    </location>
</feature>
<feature type="compositionally biased region" description="Low complexity" evidence="3">
    <location>
        <begin position="52"/>
        <end position="65"/>
    </location>
</feature>
<dbReference type="GO" id="GO:0071562">
    <property type="term" value="P:nucleus-vacuole junction assembly"/>
    <property type="evidence" value="ECO:0007669"/>
    <property type="project" value="InterPro"/>
</dbReference>
<organism evidence="4 5">
    <name type="scientific">Seminavis robusta</name>
    <dbReference type="NCBI Taxonomy" id="568900"/>
    <lineage>
        <taxon>Eukaryota</taxon>
        <taxon>Sar</taxon>
        <taxon>Stramenopiles</taxon>
        <taxon>Ochrophyta</taxon>
        <taxon>Bacillariophyta</taxon>
        <taxon>Bacillariophyceae</taxon>
        <taxon>Bacillariophycidae</taxon>
        <taxon>Naviculales</taxon>
        <taxon>Naviculaceae</taxon>
        <taxon>Seminavis</taxon>
    </lineage>
</organism>
<dbReference type="InterPro" id="IPR016024">
    <property type="entry name" value="ARM-type_fold"/>
</dbReference>
<evidence type="ECO:0000313" key="5">
    <source>
        <dbReference type="Proteomes" id="UP001153069"/>
    </source>
</evidence>
<dbReference type="InterPro" id="IPR045156">
    <property type="entry name" value="Vac8"/>
</dbReference>
<sequence>MRELFQYRRQRNNASTSNSSRRQQQFQQQQQQQNDPSFNQHHPQQYMLDPDPLSSAHHLPPLSHHYGSNHRHHSPHQYHSSLPSHPRQPDGTGSGSSLQQHRRRRFSPSRHQRTRGSSRARSVSSQQSTATMTDYRSVTSATVPSYVTGANASVSRISDDETSWMSGVESQARSAGGGSNTSSIGTGSRNPYLRDGKKTKKVIDDLNGAEDEESTLTALTVIITEFDHSDTIKHNAELYYGAIGVLAQKLSMTDHHDAIRMICSAMEMAFRGGAKYVKEAFHVNAPAMMPPLLRLLDRCEQSKVRFPDEIILNITKTFHYWSRIPELRVSLARQPGLLDALRRVATSPLNVPSRNVRVRIIANLANAEDNKVLMYAHKGLLTSLLKIAHLDPVDATREFSTIALMDLASAPANQVPLANHGYVLKVLTVMVVSEKVTSIRESATTTLQNLAFPKANRLRLVNFQDGLVLEALLKVLDRDPNQKARRRAGGALTNLACEATADQMAKQPALLYTLAHVAIHEETDEEIQSRACLALTKIASGVKNGQSPTHSAVLDALVIAADTRVDNNISAVFRLRARDPQCREGMARHPGVLSKLAGMCFKPSLKERDNATRAIMHLANENINRKIMCNEEILEALIHGASCSVVPSSDRHQHSGSSTLTEEHNLLTEMQDSAIRAIARLATEHSNRQTMAKHRGLITAIARATERESKLEMKGPVSPEQQQAFLGKPLLMSLLMAM</sequence>
<feature type="compositionally biased region" description="Basic residues" evidence="3">
    <location>
        <begin position="67"/>
        <end position="76"/>
    </location>
</feature>
<feature type="region of interest" description="Disordered" evidence="3">
    <location>
        <begin position="1"/>
        <end position="136"/>
    </location>
</feature>
<dbReference type="AlphaFoldDB" id="A0A9N8HNC1"/>
<evidence type="ECO:0000313" key="4">
    <source>
        <dbReference type="EMBL" id="CAB9518935.1"/>
    </source>
</evidence>
<proteinExistence type="inferred from homology"/>
<dbReference type="PANTHER" id="PTHR47249">
    <property type="entry name" value="VACUOLAR PROTEIN 8"/>
    <property type="match status" value="1"/>
</dbReference>
<keyword evidence="5" id="KW-1185">Reference proteome</keyword>
<evidence type="ECO:0000256" key="3">
    <source>
        <dbReference type="SAM" id="MobiDB-lite"/>
    </source>
</evidence>